<comment type="pathway">
    <text evidence="2 13">Carbohydrate degradation; glycolysis; pyruvate from D-glyceraldehyde 3-phosphate: step 2/5.</text>
</comment>
<reference evidence="17 18" key="1">
    <citation type="submission" date="2018-11" db="EMBL/GenBank/DDBJ databases">
        <title>Gemmobacter sp. nov., YIM 102744-1 draft genome.</title>
        <authorList>
            <person name="Li G."/>
            <person name="Jiang Y."/>
        </authorList>
    </citation>
    <scope>NUCLEOTIDE SEQUENCE [LARGE SCALE GENOMIC DNA]</scope>
    <source>
        <strain evidence="17 18">YIM 102744-1</strain>
    </source>
</reference>
<dbReference type="EMBL" id="RRAZ01000012">
    <property type="protein sequence ID" value="RRH74810.1"/>
    <property type="molecule type" value="Genomic_DNA"/>
</dbReference>
<keyword evidence="11 13" id="KW-0067">ATP-binding</keyword>
<accession>A0A3P3DKL9</accession>
<keyword evidence="12 13" id="KW-0324">Glycolysis</keyword>
<evidence type="ECO:0000256" key="15">
    <source>
        <dbReference type="PIRSR" id="PIRSR000724-2"/>
    </source>
</evidence>
<proteinExistence type="inferred from homology"/>
<keyword evidence="7 13" id="KW-0963">Cytoplasm</keyword>
<evidence type="ECO:0000256" key="4">
    <source>
        <dbReference type="ARBA" id="ARBA00011245"/>
    </source>
</evidence>
<feature type="binding site" evidence="14">
    <location>
        <position position="36"/>
    </location>
    <ligand>
        <name>(2R)-3-phosphoglycerate</name>
        <dbReference type="ChEBI" id="CHEBI:58272"/>
    </ligand>
</feature>
<dbReference type="AlphaFoldDB" id="A0A3P3DKL9"/>
<dbReference type="PRINTS" id="PR00477">
    <property type="entry name" value="PHGLYCKINASE"/>
</dbReference>
<dbReference type="InterPro" id="IPR036043">
    <property type="entry name" value="Phosphoglycerate_kinase_sf"/>
</dbReference>
<evidence type="ECO:0000256" key="5">
    <source>
        <dbReference type="ARBA" id="ARBA00013061"/>
    </source>
</evidence>
<dbReference type="PANTHER" id="PTHR11406:SF23">
    <property type="entry name" value="PHOSPHOGLYCERATE KINASE 1, CHLOROPLASTIC-RELATED"/>
    <property type="match status" value="1"/>
</dbReference>
<evidence type="ECO:0000256" key="10">
    <source>
        <dbReference type="ARBA" id="ARBA00022777"/>
    </source>
</evidence>
<evidence type="ECO:0000256" key="11">
    <source>
        <dbReference type="ARBA" id="ARBA00022840"/>
    </source>
</evidence>
<evidence type="ECO:0000313" key="17">
    <source>
        <dbReference type="EMBL" id="RRH74810.1"/>
    </source>
</evidence>
<comment type="subcellular location">
    <subcellularLocation>
        <location evidence="13">Cytoplasm</location>
    </subcellularLocation>
</comment>
<comment type="subunit">
    <text evidence="4 13">Monomer.</text>
</comment>
<evidence type="ECO:0000256" key="13">
    <source>
        <dbReference type="HAMAP-Rule" id="MF_00145"/>
    </source>
</evidence>
<dbReference type="GO" id="GO:0006096">
    <property type="term" value="P:glycolytic process"/>
    <property type="evidence" value="ECO:0007669"/>
    <property type="project" value="UniProtKB-UniRule"/>
</dbReference>
<evidence type="ECO:0000256" key="14">
    <source>
        <dbReference type="PIRSR" id="PIRSR000724-1"/>
    </source>
</evidence>
<dbReference type="OrthoDB" id="9808460at2"/>
<dbReference type="GO" id="GO:0006094">
    <property type="term" value="P:gluconeogenesis"/>
    <property type="evidence" value="ECO:0007669"/>
    <property type="project" value="TreeGrafter"/>
</dbReference>
<evidence type="ECO:0000256" key="2">
    <source>
        <dbReference type="ARBA" id="ARBA00004838"/>
    </source>
</evidence>
<dbReference type="GO" id="GO:0005524">
    <property type="term" value="F:ATP binding"/>
    <property type="evidence" value="ECO:0007669"/>
    <property type="project" value="UniProtKB-KW"/>
</dbReference>
<evidence type="ECO:0000256" key="16">
    <source>
        <dbReference type="RuleBase" id="RU000532"/>
    </source>
</evidence>
<dbReference type="GO" id="GO:0043531">
    <property type="term" value="F:ADP binding"/>
    <property type="evidence" value="ECO:0007669"/>
    <property type="project" value="TreeGrafter"/>
</dbReference>
<dbReference type="PIRSF" id="PIRSF000724">
    <property type="entry name" value="Pgk"/>
    <property type="match status" value="1"/>
</dbReference>
<feature type="binding site" evidence="13 15">
    <location>
        <position position="201"/>
    </location>
    <ligand>
        <name>ATP</name>
        <dbReference type="ChEBI" id="CHEBI:30616"/>
    </ligand>
</feature>
<keyword evidence="8 13" id="KW-0808">Transferase</keyword>
<comment type="catalytic activity">
    <reaction evidence="1 13 16">
        <text>(2R)-3-phosphoglycerate + ATP = (2R)-3-phospho-glyceroyl phosphate + ADP</text>
        <dbReference type="Rhea" id="RHEA:14801"/>
        <dbReference type="ChEBI" id="CHEBI:30616"/>
        <dbReference type="ChEBI" id="CHEBI:57604"/>
        <dbReference type="ChEBI" id="CHEBI:58272"/>
        <dbReference type="ChEBI" id="CHEBI:456216"/>
        <dbReference type="EC" id="2.7.2.3"/>
    </reaction>
</comment>
<feature type="binding site" evidence="14">
    <location>
        <position position="118"/>
    </location>
    <ligand>
        <name>(2R)-3-phosphoglycerate</name>
        <dbReference type="ChEBI" id="CHEBI:58272"/>
    </ligand>
</feature>
<evidence type="ECO:0000256" key="12">
    <source>
        <dbReference type="ARBA" id="ARBA00023152"/>
    </source>
</evidence>
<dbReference type="InterPro" id="IPR015824">
    <property type="entry name" value="Phosphoglycerate_kinase_N"/>
</dbReference>
<feature type="binding site" evidence="13 14">
    <location>
        <begin position="21"/>
        <end position="23"/>
    </location>
    <ligand>
        <name>substrate</name>
    </ligand>
</feature>
<dbReference type="UniPathway" id="UPA00109">
    <property type="reaction ID" value="UER00185"/>
</dbReference>
<comment type="caution">
    <text evidence="13">Lacks conserved residue(s) required for the propagation of feature annotation.</text>
</comment>
<evidence type="ECO:0000256" key="3">
    <source>
        <dbReference type="ARBA" id="ARBA00008982"/>
    </source>
</evidence>
<evidence type="ECO:0000256" key="8">
    <source>
        <dbReference type="ARBA" id="ARBA00022679"/>
    </source>
</evidence>
<dbReference type="FunFam" id="3.40.50.1260:FF:000031">
    <property type="entry name" value="Phosphoglycerate kinase 1"/>
    <property type="match status" value="1"/>
</dbReference>
<dbReference type="GO" id="GO:0004618">
    <property type="term" value="F:phosphoglycerate kinase activity"/>
    <property type="evidence" value="ECO:0007669"/>
    <property type="project" value="UniProtKB-UniRule"/>
</dbReference>
<comment type="similarity">
    <text evidence="3 13 16">Belongs to the phosphoglycerate kinase family.</text>
</comment>
<feature type="binding site" evidence="13">
    <location>
        <position position="36"/>
    </location>
    <ligand>
        <name>substrate</name>
    </ligand>
</feature>
<evidence type="ECO:0000313" key="18">
    <source>
        <dbReference type="Proteomes" id="UP000282125"/>
    </source>
</evidence>
<feature type="binding site" evidence="13 14">
    <location>
        <begin position="59"/>
        <end position="62"/>
    </location>
    <ligand>
        <name>substrate</name>
    </ligand>
</feature>
<dbReference type="InterPro" id="IPR001576">
    <property type="entry name" value="Phosphoglycerate_kinase"/>
</dbReference>
<dbReference type="RefSeq" id="WP_124964857.1">
    <property type="nucleotide sequence ID" value="NZ_RRAZ01000012.1"/>
</dbReference>
<keyword evidence="18" id="KW-1185">Reference proteome</keyword>
<dbReference type="PROSITE" id="PS00111">
    <property type="entry name" value="PGLYCERATE_KINASE"/>
    <property type="match status" value="1"/>
</dbReference>
<feature type="binding site" evidence="14">
    <location>
        <position position="151"/>
    </location>
    <ligand>
        <name>(2R)-3-phosphoglycerate</name>
        <dbReference type="ChEBI" id="CHEBI:58272"/>
    </ligand>
</feature>
<feature type="binding site" evidence="13">
    <location>
        <position position="151"/>
    </location>
    <ligand>
        <name>substrate</name>
    </ligand>
</feature>
<evidence type="ECO:0000256" key="7">
    <source>
        <dbReference type="ARBA" id="ARBA00022490"/>
    </source>
</evidence>
<evidence type="ECO:0000256" key="6">
    <source>
        <dbReference type="ARBA" id="ARBA00016471"/>
    </source>
</evidence>
<dbReference type="Pfam" id="PF00162">
    <property type="entry name" value="PGK"/>
    <property type="match status" value="1"/>
</dbReference>
<feature type="binding site" evidence="13 15">
    <location>
        <position position="323"/>
    </location>
    <ligand>
        <name>ATP</name>
        <dbReference type="ChEBI" id="CHEBI:30616"/>
    </ligand>
</feature>
<evidence type="ECO:0000256" key="9">
    <source>
        <dbReference type="ARBA" id="ARBA00022741"/>
    </source>
</evidence>
<comment type="caution">
    <text evidence="17">The sequence shown here is derived from an EMBL/GenBank/DDBJ whole genome shotgun (WGS) entry which is preliminary data.</text>
</comment>
<organism evidence="17 18">
    <name type="scientific">Falsigemmobacter faecalis</name>
    <dbReference type="NCBI Taxonomy" id="2488730"/>
    <lineage>
        <taxon>Bacteria</taxon>
        <taxon>Pseudomonadati</taxon>
        <taxon>Pseudomonadota</taxon>
        <taxon>Alphaproteobacteria</taxon>
        <taxon>Rhodobacterales</taxon>
        <taxon>Paracoccaceae</taxon>
        <taxon>Falsigemmobacter</taxon>
    </lineage>
</organism>
<dbReference type="SUPFAM" id="SSF53748">
    <property type="entry name" value="Phosphoglycerate kinase"/>
    <property type="match status" value="1"/>
</dbReference>
<dbReference type="GO" id="GO:0005829">
    <property type="term" value="C:cytosol"/>
    <property type="evidence" value="ECO:0007669"/>
    <property type="project" value="TreeGrafter"/>
</dbReference>
<dbReference type="EC" id="2.7.2.3" evidence="5 13"/>
<protein>
    <recommendedName>
        <fullName evidence="6 13">Phosphoglycerate kinase</fullName>
        <ecNumber evidence="5 13">2.7.2.3</ecNumber>
    </recommendedName>
</protein>
<keyword evidence="10 13" id="KW-0418">Kinase</keyword>
<dbReference type="HAMAP" id="MF_00145">
    <property type="entry name" value="Phosphoglyc_kinase"/>
    <property type="match status" value="1"/>
</dbReference>
<evidence type="ECO:0000256" key="1">
    <source>
        <dbReference type="ARBA" id="ARBA00000642"/>
    </source>
</evidence>
<dbReference type="Gene3D" id="3.40.50.1260">
    <property type="entry name" value="Phosphoglycerate kinase, N-terminal domain"/>
    <property type="match status" value="2"/>
</dbReference>
<keyword evidence="9 13" id="KW-0547">Nucleotide-binding</keyword>
<name>A0A3P3DKL9_9RHOB</name>
<sequence>MAWKTLDEMDLNGKTVLVRVDINVPLENGQVTDTTRIEKIVPTITSILDKGGKPVLLAHFDRPKGKVVPAMSLSQVFPALAECLGRPIRFVNDCIGPVAEAAVAAQEAGETLLLENTRFHAGEEKNTPEMIAALAKLGDVFVNDAFSAAHRAHASTSGLAAALPACAGRQMEAELQALDASLGHPKRPLAAVVGGAKVSTKLELLSNLVAKVDHLIIGGGMANTFLVAQGVEVGNSLAEREMAPTAAAILARAKEAGCTIHLPVDVVVAREFKANAAHDVVPALACPADAMILDAGPKTAEAIAKVFAECRTLIWNGPLGAFEIEPFDAATNAAAKAAADLTKSGQLISVAGGGDTVAALNKAGAATDFTYISTAGGAFLEWMEGKPLPGVDALDQ</sequence>
<dbReference type="PANTHER" id="PTHR11406">
    <property type="entry name" value="PHOSPHOGLYCERATE KINASE"/>
    <property type="match status" value="1"/>
</dbReference>
<gene>
    <name evidence="13" type="primary">pgk</name>
    <name evidence="17" type="ORF">EG244_09935</name>
</gene>
<dbReference type="InterPro" id="IPR015911">
    <property type="entry name" value="Phosphoglycerate_kinase_CS"/>
</dbReference>
<feature type="binding site" evidence="13">
    <location>
        <position position="118"/>
    </location>
    <ligand>
        <name>substrate</name>
    </ligand>
</feature>
<dbReference type="Proteomes" id="UP000282125">
    <property type="component" value="Unassembled WGS sequence"/>
</dbReference>
<feature type="binding site" evidence="13 15">
    <location>
        <begin position="353"/>
        <end position="356"/>
    </location>
    <ligand>
        <name>ATP</name>
        <dbReference type="ChEBI" id="CHEBI:30616"/>
    </ligand>
</feature>
<dbReference type="FunFam" id="3.40.50.1260:FF:000006">
    <property type="entry name" value="Phosphoglycerate kinase"/>
    <property type="match status" value="1"/>
</dbReference>